<feature type="compositionally biased region" description="Low complexity" evidence="1">
    <location>
        <begin position="425"/>
        <end position="438"/>
    </location>
</feature>
<feature type="compositionally biased region" description="Low complexity" evidence="1">
    <location>
        <begin position="611"/>
        <end position="631"/>
    </location>
</feature>
<feature type="compositionally biased region" description="Polar residues" evidence="1">
    <location>
        <begin position="1397"/>
        <end position="1433"/>
    </location>
</feature>
<feature type="signal peptide" evidence="2">
    <location>
        <begin position="1"/>
        <end position="32"/>
    </location>
</feature>
<feature type="compositionally biased region" description="Polar residues" evidence="1">
    <location>
        <begin position="239"/>
        <end position="256"/>
    </location>
</feature>
<feature type="compositionally biased region" description="Low complexity" evidence="1">
    <location>
        <begin position="1387"/>
        <end position="1396"/>
    </location>
</feature>
<evidence type="ECO:0000256" key="2">
    <source>
        <dbReference type="SAM" id="SignalP"/>
    </source>
</evidence>
<name>A0A9P0XJ36_PIEBR</name>
<feature type="compositionally biased region" description="Low complexity" evidence="1">
    <location>
        <begin position="700"/>
        <end position="721"/>
    </location>
</feature>
<evidence type="ECO:0000256" key="1">
    <source>
        <dbReference type="SAM" id="MobiDB-lite"/>
    </source>
</evidence>
<keyword evidence="4" id="KW-1185">Reference proteome</keyword>
<protein>
    <submittedName>
        <fullName evidence="3">Uncharacterized protein</fullName>
    </submittedName>
</protein>
<evidence type="ECO:0000313" key="3">
    <source>
        <dbReference type="EMBL" id="CAH4038364.1"/>
    </source>
</evidence>
<gene>
    <name evidence="3" type="ORF">PIBRA_LOCUS13932</name>
</gene>
<feature type="compositionally biased region" description="Low complexity" evidence="1">
    <location>
        <begin position="884"/>
        <end position="898"/>
    </location>
</feature>
<feature type="compositionally biased region" description="Basic and acidic residues" evidence="1">
    <location>
        <begin position="150"/>
        <end position="162"/>
    </location>
</feature>
<feature type="compositionally biased region" description="Polar residues" evidence="1">
    <location>
        <begin position="1352"/>
        <end position="1368"/>
    </location>
</feature>
<feature type="region of interest" description="Disordered" evidence="1">
    <location>
        <begin position="149"/>
        <end position="480"/>
    </location>
</feature>
<feature type="compositionally biased region" description="Low complexity" evidence="1">
    <location>
        <begin position="980"/>
        <end position="993"/>
    </location>
</feature>
<organism evidence="3 4">
    <name type="scientific">Pieris brassicae</name>
    <name type="common">White butterfly</name>
    <name type="synonym">Large white butterfly</name>
    <dbReference type="NCBI Taxonomy" id="7116"/>
    <lineage>
        <taxon>Eukaryota</taxon>
        <taxon>Metazoa</taxon>
        <taxon>Ecdysozoa</taxon>
        <taxon>Arthropoda</taxon>
        <taxon>Hexapoda</taxon>
        <taxon>Insecta</taxon>
        <taxon>Pterygota</taxon>
        <taxon>Neoptera</taxon>
        <taxon>Endopterygota</taxon>
        <taxon>Lepidoptera</taxon>
        <taxon>Glossata</taxon>
        <taxon>Ditrysia</taxon>
        <taxon>Papilionoidea</taxon>
        <taxon>Pieridae</taxon>
        <taxon>Pierinae</taxon>
        <taxon>Pieris</taxon>
    </lineage>
</organism>
<feature type="compositionally biased region" description="Basic and acidic residues" evidence="1">
    <location>
        <begin position="1462"/>
        <end position="1472"/>
    </location>
</feature>
<feature type="compositionally biased region" description="Gly residues" evidence="1">
    <location>
        <begin position="1030"/>
        <end position="1055"/>
    </location>
</feature>
<feature type="region of interest" description="Disordered" evidence="1">
    <location>
        <begin position="1546"/>
        <end position="1665"/>
    </location>
</feature>
<feature type="compositionally biased region" description="Low complexity" evidence="1">
    <location>
        <begin position="1183"/>
        <end position="1193"/>
    </location>
</feature>
<feature type="compositionally biased region" description="Polar residues" evidence="1">
    <location>
        <begin position="164"/>
        <end position="186"/>
    </location>
</feature>
<evidence type="ECO:0000313" key="4">
    <source>
        <dbReference type="Proteomes" id="UP001152562"/>
    </source>
</evidence>
<feature type="compositionally biased region" description="Polar residues" evidence="1">
    <location>
        <begin position="343"/>
        <end position="361"/>
    </location>
</feature>
<feature type="compositionally biased region" description="Polar residues" evidence="1">
    <location>
        <begin position="382"/>
        <end position="402"/>
    </location>
</feature>
<feature type="region of interest" description="Disordered" evidence="1">
    <location>
        <begin position="519"/>
        <end position="1495"/>
    </location>
</feature>
<proteinExistence type="predicted"/>
<feature type="chain" id="PRO_5040357008" evidence="2">
    <location>
        <begin position="33"/>
        <end position="1875"/>
    </location>
</feature>
<feature type="compositionally biased region" description="Basic and acidic residues" evidence="1">
    <location>
        <begin position="1592"/>
        <end position="1607"/>
    </location>
</feature>
<feature type="compositionally biased region" description="Gly residues" evidence="1">
    <location>
        <begin position="1140"/>
        <end position="1177"/>
    </location>
</feature>
<sequence length="1875" mass="191659">MRIARVDKTGMRATRASLPLVALVFLFTQTQAQKYILCKSHGSEDCQLYSSNQDQDDIAISPSHVCGAISSFEVTRLRDQFHTVEPLGLVKGFTKNIFCKVVVHVNTANLHEPFVYFRPRYSRARRQATFTPRGKYRGQTQSQYLAIDKGNGKDEGKAEAHSAADSSRASVSGNSGMGQAQSQSIYDPSCDDCYGAPRQEVESLRHQPGRTTDYGRSWPGTGPEYSSRHPGGTRHPGQSPDTYSYNPDSTGLNSPNGYIGSSYRPDGKIIPGSSSDNQRTGYGPGGDRSGYGPSYNYGPRGSGSSYPGSNGYGPGKDIQSGGVGPDSPYRNGGTPSDRFGGQTDRSLPSGNLPKSDTNPLNTGGRGEPSSRGNYIPIIPGQTGKNNNNVQHYPNKNYNQPSVNPDDGSYYNPRPSGPYSPGQNGGESYIPSGSSIPPGQLNAFNPKTRPDNAPPGANGQAIVPQQTPTGIANYDRNSYPPGSYVSGGNQGNWPPSGPFQGPDGKSYVCCEVPETTKLQSAYGQNSGGSPKNLLAPGVTQPGENYGSEGPGERHNVQNGPRQYSPELVSGFRPGGQYPYPSNKYTPPGNQFVHGNDGYGAGGQYNPRGQYLPGSGSQSGVVGPGRQVTSGSSPGIGIGGQYSPGAGPSTGSGGQYIPGRDIGSETGGPGGQYSPSIGPSTGSGGQYIPGRDMGSGNGGPRGQYSPSTGPSTGSSGQYIPGRDMGSGNGGLGGQYSPGAGPSTGSGGQYIPGRDIGSGTGGPGSQYSPGPSTGSVGQYIPGRDTGSGNGGLAGQYSPGTGPSTGSGGQYIPGRDIGPGTGGPGGQYSPGTGSSTGSGGQYIPGRDIGSGTGGPGGQYSPGTGSSTGSSGQYIPGRDIGSGTGGPGSQYSPSTGPSTGSVGQYIPGRDMGSGNGGPGGQYSPGTGPSTGSGGQYIPGRDIGSGTGGPGGQYSPGTGPSTGSGGQYIPGRDIGSGTGGPGGQYSPGTGSSTGSSGQYIPGRDIGSGTGGPGSQYSPSTGPSTGSVGQYIPGRDMGSGNGGPGGQYSPGTGPSTGSGGQYIPGRDIGSRTGGPGGQYSPGTGPSTGSDGQYIPGRDIGSGTGGPGGQYSPGTGPSTGSGGQYIPGRDIGSGTGSPGGQYSPGTGPSTGSGGQYIPGRDIGSGTGGPGGQYSPGTGSSMGSGGQFIPRGSGSETSSSGGPFNPGEGQYDFANGSPSGREGQRTNYRPDSGTGGGSGQYTPSLTGSGGSLPSGPSLPEDKYVYRNSPDKVGGGPNGPYGNSGSIGSDGTLRYPNGQTGSQYEVGGTNPTYNNVPQNYVDPQSVANEDDSEAEAVVSQAINGTTASATSKGGNDKARAQTHVQGTYSGSGSFQAQAQIAGENKEAESEVSGGKKGASSSATGSGRNNKSQASVQLGSETGSVQTNSQSSGAMHSSNSQVQGSVKGGTADAQARGPGSTSSQAQIGFTPYKDNEKSKHDLQKTPFVGGGMASAQSSGRTGQSQSQLHGTFKYGITYNGAAQAGASIDKDAIFPNRLAFEKIDVFNEKDKNINVDLTEPPLELETEKTPETTPALPELVVEEQKEEEVTTTEKSFDESLTDSESKYDAHPHADHHSYETTPLEPTLTDNRRSFHNYYGTEYDTYTTDKDDNDDYDPESAFIPDGTEVDQGAEFPNYDEYRGDATHQSLQSPRKGVDVLQSTGGNTQHIVLGSLKKHDAEITQKSSERPDEKRIYQPGERVPGTGGYTIPIGFTGSVKSVASKDKTYVVGSRDSPSQAQTVTLTPGTGKVKYTYPSSYGKYVHPTNLRSLNSRRDDDRYVSMSKSVTRDLDNDNNIRKQYSHTYYTKSSSCGYFTFTCTMVSSAEGKKKVCKPKIPTNPDGTPIRC</sequence>
<feature type="compositionally biased region" description="Polar residues" evidence="1">
    <location>
        <begin position="1330"/>
        <end position="1343"/>
    </location>
</feature>
<comment type="caution">
    <text evidence="3">The sequence shown here is derived from an EMBL/GenBank/DDBJ whole genome shotgun (WGS) entry which is preliminary data.</text>
</comment>
<feature type="compositionally biased region" description="Gly residues" evidence="1">
    <location>
        <begin position="722"/>
        <end position="761"/>
    </location>
</feature>
<feature type="compositionally biased region" description="Gly residues" evidence="1">
    <location>
        <begin position="906"/>
        <end position="979"/>
    </location>
</feature>
<feature type="compositionally biased region" description="Gly residues" evidence="1">
    <location>
        <begin position="799"/>
        <end position="855"/>
    </location>
</feature>
<feature type="compositionally biased region" description="Low complexity" evidence="1">
    <location>
        <begin position="856"/>
        <end position="869"/>
    </location>
</feature>
<feature type="compositionally biased region" description="Low complexity" evidence="1">
    <location>
        <begin position="762"/>
        <end position="772"/>
    </location>
</feature>
<feature type="compositionally biased region" description="Low complexity" evidence="1">
    <location>
        <begin position="1270"/>
        <end position="1279"/>
    </location>
</feature>
<feature type="compositionally biased region" description="Low complexity" evidence="1">
    <location>
        <begin position="1073"/>
        <end position="1084"/>
    </location>
</feature>
<dbReference type="EMBL" id="CALOZG010000087">
    <property type="protein sequence ID" value="CAH4038364.1"/>
    <property type="molecule type" value="Genomic_DNA"/>
</dbReference>
<feature type="compositionally biased region" description="Gly residues" evidence="1">
    <location>
        <begin position="632"/>
        <end position="654"/>
    </location>
</feature>
<feature type="compositionally biased region" description="Low complexity" evidence="1">
    <location>
        <begin position="1482"/>
        <end position="1495"/>
    </location>
</feature>
<keyword evidence="2" id="KW-0732">Signal</keyword>
<feature type="compositionally biased region" description="Low complexity" evidence="1">
    <location>
        <begin position="290"/>
        <end position="309"/>
    </location>
</feature>
<dbReference type="Proteomes" id="UP001152562">
    <property type="component" value="Unassembled WGS sequence"/>
</dbReference>
<feature type="compositionally biased region" description="Low complexity" evidence="1">
    <location>
        <begin position="1008"/>
        <end position="1022"/>
    </location>
</feature>
<feature type="compositionally biased region" description="Gly residues" evidence="1">
    <location>
        <begin position="1092"/>
        <end position="1131"/>
    </location>
</feature>
<reference evidence="3" key="1">
    <citation type="submission" date="2022-05" db="EMBL/GenBank/DDBJ databases">
        <authorList>
            <person name="Okamura Y."/>
        </authorList>
    </citation>
    <scope>NUCLEOTIDE SEQUENCE</scope>
</reference>
<feature type="compositionally biased region" description="Gly residues" evidence="1">
    <location>
        <begin position="679"/>
        <end position="699"/>
    </location>
</feature>
<accession>A0A9P0XJ36</accession>
<feature type="compositionally biased region" description="Polar residues" evidence="1">
    <location>
        <begin position="519"/>
        <end position="528"/>
    </location>
</feature>
<feature type="compositionally biased region" description="Acidic residues" evidence="1">
    <location>
        <begin position="1569"/>
        <end position="1579"/>
    </location>
</feature>
<feature type="compositionally biased region" description="Polar residues" evidence="1">
    <location>
        <begin position="1287"/>
        <end position="1317"/>
    </location>
</feature>